<dbReference type="SFLD" id="SFLDS00003">
    <property type="entry name" value="Haloacid_Dehalogenase"/>
    <property type="match status" value="1"/>
</dbReference>
<dbReference type="PANTHER" id="PTHR48085:SF5">
    <property type="entry name" value="CADMIUM_ZINC-TRANSPORTING ATPASE HMA4-RELATED"/>
    <property type="match status" value="1"/>
</dbReference>
<evidence type="ECO:0000256" key="11">
    <source>
        <dbReference type="SAM" id="MobiDB-lite"/>
    </source>
</evidence>
<proteinExistence type="inferred from homology"/>
<feature type="transmembrane region" description="Helical" evidence="10">
    <location>
        <begin position="652"/>
        <end position="671"/>
    </location>
</feature>
<dbReference type="InterPro" id="IPR023299">
    <property type="entry name" value="ATPase_P-typ_cyto_dom_N"/>
</dbReference>
<feature type="domain" description="P-type ATPase A" evidence="12">
    <location>
        <begin position="179"/>
        <end position="278"/>
    </location>
</feature>
<evidence type="ECO:0000259" key="12">
    <source>
        <dbReference type="Pfam" id="PF00122"/>
    </source>
</evidence>
<dbReference type="InterPro" id="IPR018303">
    <property type="entry name" value="ATPase_P-typ_P_site"/>
</dbReference>
<comment type="similarity">
    <text evidence="2 10">Belongs to the cation transport ATPase (P-type) (TC 3.A.3) family. Type IB subfamily.</text>
</comment>
<evidence type="ECO:0000256" key="1">
    <source>
        <dbReference type="ARBA" id="ARBA00004370"/>
    </source>
</evidence>
<name>A0ABP8HML5_9BACT</name>
<dbReference type="InterPro" id="IPR008250">
    <property type="entry name" value="ATPase_P-typ_transduc_dom_A_sf"/>
</dbReference>
<dbReference type="PANTHER" id="PTHR48085">
    <property type="entry name" value="CADMIUM/ZINC-TRANSPORTING ATPASE HMA2-RELATED"/>
    <property type="match status" value="1"/>
</dbReference>
<feature type="transmembrane region" description="Helical" evidence="10">
    <location>
        <begin position="329"/>
        <end position="350"/>
    </location>
</feature>
<evidence type="ECO:0000256" key="8">
    <source>
        <dbReference type="ARBA" id="ARBA00039097"/>
    </source>
</evidence>
<dbReference type="PROSITE" id="PS00154">
    <property type="entry name" value="ATPASE_E1_E2"/>
    <property type="match status" value="1"/>
</dbReference>
<comment type="catalytic activity">
    <reaction evidence="9">
        <text>Zn(2+)(in) + ATP + H2O = Zn(2+)(out) + ADP + phosphate + H(+)</text>
        <dbReference type="Rhea" id="RHEA:20621"/>
        <dbReference type="ChEBI" id="CHEBI:15377"/>
        <dbReference type="ChEBI" id="CHEBI:15378"/>
        <dbReference type="ChEBI" id="CHEBI:29105"/>
        <dbReference type="ChEBI" id="CHEBI:30616"/>
        <dbReference type="ChEBI" id="CHEBI:43474"/>
        <dbReference type="ChEBI" id="CHEBI:456216"/>
        <dbReference type="EC" id="7.2.2.12"/>
    </reaction>
</comment>
<sequence>MNTHEHEAPANKDDQGDANEAPIRSMFMPQEQKDAGSGAHQHSADDGHDHDHGGHASGAAPSAWKEHWDLLTALAILVVLLVLEYGFKYELPKWPSLAVNTIAYLLAGWKVLRLAFRKAIRGDFFNEFVLMSVATLGAFVIGEYTEGVAVMVFYTIGEWFQDAAVRRAKASIKALLDIRPESVTVLRNGASEEVHPSAVTPGELIQVKPGEKVALDGELASESASFNTAALTGESKPDTKYKGEAVLAGMVNLNTVAEVKVSALFKDSKLSRILEMVQDATARKSQTQLFISRFAKVYTPIVFALAFLLVAVPALFVENYEFYTWFYRALVFLVISCPCALVVSIPLGYFGGIGLASRNGILFKGGNFLDVMTKVDTVVMDKTGTLTKGVFRVQQVVPVGLEANELVLITAALERNSTHPVGRAVVEYAGKSASGPRVEAVEEIAGHGLKGRVDGKDVLAGNLKLMKKFAVPYPEEVAQVTDTIVVTAVNGTYAGYITIADEIKEDAADAVRNMHSLGIKTVMLSGDKQSVVDVVSAKIGIDEAYGDLLPDGKVAKVQALKEQGRHIAFVGDGVNDAPVVALADAGIAMGGLGSDATIETADVVIQNDQPSKIVSAIRIGKITRRIVWQNIILAMAVKVIVLILGAGGVATLWEAVIADVGVALLAILNAVRIQKMNV</sequence>
<feature type="compositionally biased region" description="Basic and acidic residues" evidence="11">
    <location>
        <begin position="1"/>
        <end position="15"/>
    </location>
</feature>
<keyword evidence="7 10" id="KW-0472">Membrane</keyword>
<evidence type="ECO:0000313" key="13">
    <source>
        <dbReference type="EMBL" id="GAA4341013.1"/>
    </source>
</evidence>
<dbReference type="NCBIfam" id="TIGR01512">
    <property type="entry name" value="ATPase-IB2_Cd"/>
    <property type="match status" value="1"/>
</dbReference>
<accession>A0ABP8HML5</accession>
<dbReference type="Pfam" id="PF00122">
    <property type="entry name" value="E1-E2_ATPase"/>
    <property type="match status" value="1"/>
</dbReference>
<evidence type="ECO:0000256" key="4">
    <source>
        <dbReference type="ARBA" id="ARBA00022723"/>
    </source>
</evidence>
<dbReference type="SUPFAM" id="SSF81665">
    <property type="entry name" value="Calcium ATPase, transmembrane domain M"/>
    <property type="match status" value="1"/>
</dbReference>
<evidence type="ECO:0000256" key="9">
    <source>
        <dbReference type="ARBA" id="ARBA00047308"/>
    </source>
</evidence>
<feature type="compositionally biased region" description="Basic and acidic residues" evidence="11">
    <location>
        <begin position="42"/>
        <end position="54"/>
    </location>
</feature>
<dbReference type="InterPro" id="IPR001757">
    <property type="entry name" value="P_typ_ATPase"/>
</dbReference>
<dbReference type="SUPFAM" id="SSF81653">
    <property type="entry name" value="Calcium ATPase, transduction domain A"/>
    <property type="match status" value="1"/>
</dbReference>
<evidence type="ECO:0000256" key="2">
    <source>
        <dbReference type="ARBA" id="ARBA00006024"/>
    </source>
</evidence>
<dbReference type="InterPro" id="IPR023298">
    <property type="entry name" value="ATPase_P-typ_TM_dom_sf"/>
</dbReference>
<dbReference type="SFLD" id="SFLDF00027">
    <property type="entry name" value="p-type_atpase"/>
    <property type="match status" value="1"/>
</dbReference>
<feature type="transmembrane region" description="Helical" evidence="10">
    <location>
        <begin position="124"/>
        <end position="142"/>
    </location>
</feature>
<dbReference type="InterPro" id="IPR044492">
    <property type="entry name" value="P_typ_ATPase_HD_dom"/>
</dbReference>
<dbReference type="SUPFAM" id="SSF56784">
    <property type="entry name" value="HAD-like"/>
    <property type="match status" value="1"/>
</dbReference>
<dbReference type="InterPro" id="IPR059000">
    <property type="entry name" value="ATPase_P-type_domA"/>
</dbReference>
<keyword evidence="5" id="KW-1278">Translocase</keyword>
<reference evidence="14" key="1">
    <citation type="journal article" date="2019" name="Int. J. Syst. Evol. Microbiol.">
        <title>The Global Catalogue of Microorganisms (GCM) 10K type strain sequencing project: providing services to taxonomists for standard genome sequencing and annotation.</title>
        <authorList>
            <consortium name="The Broad Institute Genomics Platform"/>
            <consortium name="The Broad Institute Genome Sequencing Center for Infectious Disease"/>
            <person name="Wu L."/>
            <person name="Ma J."/>
        </authorList>
    </citation>
    <scope>NUCLEOTIDE SEQUENCE [LARGE SCALE GENOMIC DNA]</scope>
    <source>
        <strain evidence="14">JCM 17919</strain>
    </source>
</reference>
<feature type="transmembrane region" description="Helical" evidence="10">
    <location>
        <begin position="70"/>
        <end position="87"/>
    </location>
</feature>
<dbReference type="InterPro" id="IPR036412">
    <property type="entry name" value="HAD-like_sf"/>
</dbReference>
<dbReference type="PRINTS" id="PR00119">
    <property type="entry name" value="CATATPASE"/>
</dbReference>
<feature type="region of interest" description="Disordered" evidence="11">
    <location>
        <begin position="1"/>
        <end position="58"/>
    </location>
</feature>
<dbReference type="Pfam" id="PF00702">
    <property type="entry name" value="Hydrolase"/>
    <property type="match status" value="1"/>
</dbReference>
<evidence type="ECO:0000256" key="5">
    <source>
        <dbReference type="ARBA" id="ARBA00022967"/>
    </source>
</evidence>
<dbReference type="InterPro" id="IPR051014">
    <property type="entry name" value="Cation_Transport_ATPase_IB"/>
</dbReference>
<dbReference type="Gene3D" id="2.70.150.10">
    <property type="entry name" value="Calcium-transporting ATPase, cytoplasmic transduction domain A"/>
    <property type="match status" value="1"/>
</dbReference>
<comment type="caution">
    <text evidence="13">The sequence shown here is derived from an EMBL/GenBank/DDBJ whole genome shotgun (WGS) entry which is preliminary data.</text>
</comment>
<evidence type="ECO:0000256" key="3">
    <source>
        <dbReference type="ARBA" id="ARBA00022692"/>
    </source>
</evidence>
<keyword evidence="4 10" id="KW-0479">Metal-binding</keyword>
<dbReference type="NCBIfam" id="TIGR01525">
    <property type="entry name" value="ATPase-IB_hvy"/>
    <property type="match status" value="1"/>
</dbReference>
<keyword evidence="6 10" id="KW-1133">Transmembrane helix</keyword>
<dbReference type="NCBIfam" id="TIGR01494">
    <property type="entry name" value="ATPase_P-type"/>
    <property type="match status" value="1"/>
</dbReference>
<feature type="transmembrane region" description="Helical" evidence="10">
    <location>
        <begin position="626"/>
        <end position="646"/>
    </location>
</feature>
<keyword evidence="14" id="KW-1185">Reference proteome</keyword>
<evidence type="ECO:0000256" key="6">
    <source>
        <dbReference type="ARBA" id="ARBA00022989"/>
    </source>
</evidence>
<dbReference type="EC" id="7.2.2.12" evidence="8"/>
<evidence type="ECO:0000256" key="10">
    <source>
        <dbReference type="RuleBase" id="RU362081"/>
    </source>
</evidence>
<feature type="transmembrane region" description="Helical" evidence="10">
    <location>
        <begin position="93"/>
        <end position="112"/>
    </location>
</feature>
<organism evidence="13 14">
    <name type="scientific">Flaviaesturariibacter amylovorans</name>
    <dbReference type="NCBI Taxonomy" id="1084520"/>
    <lineage>
        <taxon>Bacteria</taxon>
        <taxon>Pseudomonadati</taxon>
        <taxon>Bacteroidota</taxon>
        <taxon>Chitinophagia</taxon>
        <taxon>Chitinophagales</taxon>
        <taxon>Chitinophagaceae</taxon>
        <taxon>Flaviaestuariibacter</taxon>
    </lineage>
</organism>
<dbReference type="InterPro" id="IPR023214">
    <property type="entry name" value="HAD_sf"/>
</dbReference>
<keyword evidence="10" id="KW-0547">Nucleotide-binding</keyword>
<dbReference type="RefSeq" id="WP_345257575.1">
    <property type="nucleotide sequence ID" value="NZ_BAABGY010000014.1"/>
</dbReference>
<gene>
    <name evidence="13" type="ORF">GCM10023184_39120</name>
</gene>
<dbReference type="SFLD" id="SFLDG00002">
    <property type="entry name" value="C1.7:_P-type_atpase_like"/>
    <property type="match status" value="1"/>
</dbReference>
<comment type="subcellular location">
    <subcellularLocation>
        <location evidence="10">Cell membrane</location>
    </subcellularLocation>
    <subcellularLocation>
        <location evidence="1">Membrane</location>
    </subcellularLocation>
</comment>
<feature type="transmembrane region" description="Helical" evidence="10">
    <location>
        <begin position="297"/>
        <end position="317"/>
    </location>
</feature>
<dbReference type="Gene3D" id="3.40.1110.10">
    <property type="entry name" value="Calcium-transporting ATPase, cytoplasmic domain N"/>
    <property type="match status" value="1"/>
</dbReference>
<keyword evidence="3 10" id="KW-0812">Transmembrane</keyword>
<protein>
    <recommendedName>
        <fullName evidence="8">P-type Zn(2+) transporter</fullName>
        <ecNumber evidence="8">7.2.2.12</ecNumber>
    </recommendedName>
</protein>
<dbReference type="Proteomes" id="UP001501725">
    <property type="component" value="Unassembled WGS sequence"/>
</dbReference>
<dbReference type="InterPro" id="IPR027256">
    <property type="entry name" value="P-typ_ATPase_IB"/>
</dbReference>
<keyword evidence="10" id="KW-1003">Cell membrane</keyword>
<keyword evidence="10" id="KW-0067">ATP-binding</keyword>
<dbReference type="EMBL" id="BAABGY010000014">
    <property type="protein sequence ID" value="GAA4341013.1"/>
    <property type="molecule type" value="Genomic_DNA"/>
</dbReference>
<evidence type="ECO:0000256" key="7">
    <source>
        <dbReference type="ARBA" id="ARBA00023136"/>
    </source>
</evidence>
<dbReference type="Gene3D" id="3.40.50.1000">
    <property type="entry name" value="HAD superfamily/HAD-like"/>
    <property type="match status" value="1"/>
</dbReference>
<evidence type="ECO:0000313" key="14">
    <source>
        <dbReference type="Proteomes" id="UP001501725"/>
    </source>
</evidence>